<dbReference type="Gene3D" id="2.40.128.110">
    <property type="entry name" value="Lipid/polyisoprenoid-binding, YceI-like"/>
    <property type="match status" value="1"/>
</dbReference>
<evidence type="ECO:0000256" key="1">
    <source>
        <dbReference type="SAM" id="SignalP"/>
    </source>
</evidence>
<protein>
    <submittedName>
        <fullName evidence="3">YceI family protein</fullName>
    </submittedName>
</protein>
<comment type="caution">
    <text evidence="3">The sequence shown here is derived from an EMBL/GenBank/DDBJ whole genome shotgun (WGS) entry which is preliminary data.</text>
</comment>
<dbReference type="RefSeq" id="WP_282587386.1">
    <property type="nucleotide sequence ID" value="NZ_JAMOIM010000020.1"/>
</dbReference>
<dbReference type="AlphaFoldDB" id="A0AA41Z1B1"/>
<dbReference type="PANTHER" id="PTHR34406">
    <property type="entry name" value="PROTEIN YCEI"/>
    <property type="match status" value="1"/>
</dbReference>
<feature type="signal peptide" evidence="1">
    <location>
        <begin position="1"/>
        <end position="20"/>
    </location>
</feature>
<proteinExistence type="predicted"/>
<dbReference type="SMART" id="SM00867">
    <property type="entry name" value="YceI"/>
    <property type="match status" value="1"/>
</dbReference>
<organism evidence="3 4">
    <name type="scientific">Lichenifustis flavocetrariae</name>
    <dbReference type="NCBI Taxonomy" id="2949735"/>
    <lineage>
        <taxon>Bacteria</taxon>
        <taxon>Pseudomonadati</taxon>
        <taxon>Pseudomonadota</taxon>
        <taxon>Alphaproteobacteria</taxon>
        <taxon>Hyphomicrobiales</taxon>
        <taxon>Lichenihabitantaceae</taxon>
        <taxon>Lichenifustis</taxon>
    </lineage>
</organism>
<dbReference type="InterPro" id="IPR036761">
    <property type="entry name" value="TTHA0802/YceI-like_sf"/>
</dbReference>
<dbReference type="InterPro" id="IPR007372">
    <property type="entry name" value="Lipid/polyisoprenoid-bd_YceI"/>
</dbReference>
<evidence type="ECO:0000259" key="2">
    <source>
        <dbReference type="SMART" id="SM00867"/>
    </source>
</evidence>
<sequence>MSKLLTTAAAIILVATPVFADVVKDASKVEAGSYNVEPYHTRVLFSVDHMGFSSYYGEFTKATGSLVLDPAKPDASKLDVSVDATSISTPSDKLTGELKSEAWLDAGKFPAITFKSTKVTKIGAETAHVTGDLTIHGITKPVTLNVKFNGAGINPLDKKYTTGFEVSGKIKRSDFGVKTYVPLIGDEVNLIISGAFEKQG</sequence>
<evidence type="ECO:0000313" key="3">
    <source>
        <dbReference type="EMBL" id="MCW6511008.1"/>
    </source>
</evidence>
<feature type="domain" description="Lipid/polyisoprenoid-binding YceI-like" evidence="2">
    <location>
        <begin position="33"/>
        <end position="197"/>
    </location>
</feature>
<dbReference type="EMBL" id="JAMOIM010000020">
    <property type="protein sequence ID" value="MCW6511008.1"/>
    <property type="molecule type" value="Genomic_DNA"/>
</dbReference>
<accession>A0AA41Z1B1</accession>
<keyword evidence="4" id="KW-1185">Reference proteome</keyword>
<keyword evidence="1" id="KW-0732">Signal</keyword>
<dbReference type="Pfam" id="PF04264">
    <property type="entry name" value="YceI"/>
    <property type="match status" value="1"/>
</dbReference>
<gene>
    <name evidence="3" type="ORF">M8523_23665</name>
</gene>
<dbReference type="Proteomes" id="UP001165667">
    <property type="component" value="Unassembled WGS sequence"/>
</dbReference>
<feature type="chain" id="PRO_5041341337" evidence="1">
    <location>
        <begin position="21"/>
        <end position="200"/>
    </location>
</feature>
<dbReference type="PANTHER" id="PTHR34406:SF1">
    <property type="entry name" value="PROTEIN YCEI"/>
    <property type="match status" value="1"/>
</dbReference>
<name>A0AA41Z1B1_9HYPH</name>
<dbReference type="SUPFAM" id="SSF101874">
    <property type="entry name" value="YceI-like"/>
    <property type="match status" value="1"/>
</dbReference>
<evidence type="ECO:0000313" key="4">
    <source>
        <dbReference type="Proteomes" id="UP001165667"/>
    </source>
</evidence>
<reference evidence="3" key="1">
    <citation type="submission" date="2022-05" db="EMBL/GenBank/DDBJ databases">
        <authorList>
            <person name="Pankratov T."/>
        </authorList>
    </citation>
    <scope>NUCLEOTIDE SEQUENCE</scope>
    <source>
        <strain evidence="3">BP6-180914</strain>
    </source>
</reference>